<feature type="transmembrane region" description="Helical" evidence="1">
    <location>
        <begin position="180"/>
        <end position="202"/>
    </location>
</feature>
<feature type="transmembrane region" description="Helical" evidence="1">
    <location>
        <begin position="12"/>
        <end position="30"/>
    </location>
</feature>
<feature type="transmembrane region" description="Helical" evidence="1">
    <location>
        <begin position="152"/>
        <end position="173"/>
    </location>
</feature>
<feature type="transmembrane region" description="Helical" evidence="1">
    <location>
        <begin position="279"/>
        <end position="297"/>
    </location>
</feature>
<feature type="transmembrane region" description="Helical" evidence="1">
    <location>
        <begin position="217"/>
        <end position="239"/>
    </location>
</feature>
<feature type="transmembrane region" description="Helical" evidence="1">
    <location>
        <begin position="69"/>
        <end position="87"/>
    </location>
</feature>
<dbReference type="STRING" id="1802620.A3D91_00355"/>
<feature type="transmembrane region" description="Helical" evidence="1">
    <location>
        <begin position="458"/>
        <end position="479"/>
    </location>
</feature>
<dbReference type="EMBL" id="MEVD01000014">
    <property type="protein sequence ID" value="OGC53467.1"/>
    <property type="molecule type" value="Genomic_DNA"/>
</dbReference>
<organism evidence="2 3">
    <name type="scientific">candidate division WWE3 bacterium RIFCSPHIGHO2_02_FULL_38_14</name>
    <dbReference type="NCBI Taxonomy" id="1802620"/>
    <lineage>
        <taxon>Bacteria</taxon>
        <taxon>Katanobacteria</taxon>
    </lineage>
</organism>
<dbReference type="PANTHER" id="PTHR10790">
    <property type="entry name" value="TPR-DOMAIN CONTAINING PROTEIN"/>
    <property type="match status" value="1"/>
</dbReference>
<feature type="transmembrane region" description="Helical" evidence="1">
    <location>
        <begin position="347"/>
        <end position="365"/>
    </location>
</feature>
<keyword evidence="1" id="KW-0812">Transmembrane</keyword>
<feature type="transmembrane region" description="Helical" evidence="1">
    <location>
        <begin position="42"/>
        <end position="63"/>
    </location>
</feature>
<evidence type="ECO:0000313" key="3">
    <source>
        <dbReference type="Proteomes" id="UP000178127"/>
    </source>
</evidence>
<dbReference type="AlphaFoldDB" id="A0A1F4V8G8"/>
<feature type="transmembrane region" description="Helical" evidence="1">
    <location>
        <begin position="309"/>
        <end position="340"/>
    </location>
</feature>
<accession>A0A1F4V8G8</accession>
<feature type="transmembrane region" description="Helical" evidence="1">
    <location>
        <begin position="418"/>
        <end position="438"/>
    </location>
</feature>
<keyword evidence="1" id="KW-1133">Transmembrane helix</keyword>
<name>A0A1F4V8G8_UNCKA</name>
<dbReference type="Proteomes" id="UP000178127">
    <property type="component" value="Unassembled WGS sequence"/>
</dbReference>
<dbReference type="PANTHER" id="PTHR10790:SF51">
    <property type="entry name" value="TETRATRICOPEPTIDE REPEAT PROTEIN"/>
    <property type="match status" value="1"/>
</dbReference>
<feature type="transmembrane region" description="Helical" evidence="1">
    <location>
        <begin position="99"/>
        <end position="119"/>
    </location>
</feature>
<dbReference type="Pfam" id="PF10060">
    <property type="entry name" value="DUF2298"/>
    <property type="match status" value="1"/>
</dbReference>
<proteinExistence type="predicted"/>
<gene>
    <name evidence="2" type="ORF">A3D91_00355</name>
</gene>
<sequence>MEILLTELKTFLLPLFAVNFLVGLSGFPIISKIFGRFNDKGYAYSHVLSLIVISFLTFLLSYAFGLNRIYVYISFAAWVLMNVFVFFKFGHLSINKHLIMNMVYSQLIFLVLALLWYFVRSREPEIYSIERFMDFGFIKSLFESPALPPNDVWLAGHSINYYYFGHFISYVFLNLMGINLVPGFFVLVVWMFGILGMCLFSLGRNLFLLMFPVGRNIVSYIAGVLTVFFVQFSGTLFSVRWILKIGSSPWYPDPTRFIDNTITEMPIYSFLVSDLHAHTWGLILGVVFLAAILAYFIEENGGKRLLFPVVLGFLMGISFMTNSWDAMTLGVFTCFSIIYLEKNKKRALLGILSSFIIAFGVSVLWKKDFLTPTLGLGIVKSSSVAWKWLLYWGHFAAVLVLFSVFLYKSKSGSRAAGFIKMLIITGILFLGFMEVFYMKDIMFQGEWFRANTVFKISMQVWVWLGVITGLAVAYYLFLFRNGIVGLLIKGTLLIMMLILAYYPVFAVKQSMIDGKRFTGIDYGLSWMGKKYPDDYSAIMFLENEYKESQPIIVEAVGESYQDGSFYSTFLGWPTILGWPGHEWTWRNDVEEIDLRRNEVDQIYKSNDEEIISGILDKYAISYIFIGDFEKNKYGFDINIQTIENLTEIVYQSESVRVYKVL</sequence>
<comment type="caution">
    <text evidence="2">The sequence shown here is derived from an EMBL/GenBank/DDBJ whole genome shotgun (WGS) entry which is preliminary data.</text>
</comment>
<dbReference type="InterPro" id="IPR018746">
    <property type="entry name" value="DUF2298"/>
</dbReference>
<protein>
    <recommendedName>
        <fullName evidence="4">YYY membrane protein</fullName>
    </recommendedName>
</protein>
<reference evidence="2 3" key="1">
    <citation type="journal article" date="2016" name="Nat. Commun.">
        <title>Thousands of microbial genomes shed light on interconnected biogeochemical processes in an aquifer system.</title>
        <authorList>
            <person name="Anantharaman K."/>
            <person name="Brown C.T."/>
            <person name="Hug L.A."/>
            <person name="Sharon I."/>
            <person name="Castelle C.J."/>
            <person name="Probst A.J."/>
            <person name="Thomas B.C."/>
            <person name="Singh A."/>
            <person name="Wilkins M.J."/>
            <person name="Karaoz U."/>
            <person name="Brodie E.L."/>
            <person name="Williams K.H."/>
            <person name="Hubbard S.S."/>
            <person name="Banfield J.F."/>
        </authorList>
    </citation>
    <scope>NUCLEOTIDE SEQUENCE [LARGE SCALE GENOMIC DNA]</scope>
</reference>
<evidence type="ECO:0000313" key="2">
    <source>
        <dbReference type="EMBL" id="OGC53467.1"/>
    </source>
</evidence>
<keyword evidence="1" id="KW-0472">Membrane</keyword>
<feature type="transmembrane region" description="Helical" evidence="1">
    <location>
        <begin position="385"/>
        <end position="406"/>
    </location>
</feature>
<evidence type="ECO:0000256" key="1">
    <source>
        <dbReference type="SAM" id="Phobius"/>
    </source>
</evidence>
<evidence type="ECO:0008006" key="4">
    <source>
        <dbReference type="Google" id="ProtNLM"/>
    </source>
</evidence>
<feature type="transmembrane region" description="Helical" evidence="1">
    <location>
        <begin position="486"/>
        <end position="505"/>
    </location>
</feature>